<dbReference type="PANTHER" id="PTHR24252:SF17">
    <property type="entry name" value="SUPPRESSOR OF TUMORIGENICITY 14 PROTEIN HOMOLOG-RELATED"/>
    <property type="match status" value="1"/>
</dbReference>
<keyword evidence="2" id="KW-0378">Hydrolase</keyword>
<feature type="domain" description="Peptidase S1" evidence="6">
    <location>
        <begin position="409"/>
        <end position="644"/>
    </location>
</feature>
<dbReference type="SMART" id="SM00192">
    <property type="entry name" value="LDLa"/>
    <property type="match status" value="4"/>
</dbReference>
<dbReference type="InterPro" id="IPR033116">
    <property type="entry name" value="TRYPSIN_SER"/>
</dbReference>
<dbReference type="PRINTS" id="PR00261">
    <property type="entry name" value="LDLRECEPTOR"/>
</dbReference>
<evidence type="ECO:0000256" key="4">
    <source>
        <dbReference type="ARBA" id="ARBA00023157"/>
    </source>
</evidence>
<evidence type="ECO:0000259" key="6">
    <source>
        <dbReference type="PROSITE" id="PS50240"/>
    </source>
</evidence>
<feature type="disulfide bond" evidence="5">
    <location>
        <begin position="354"/>
        <end position="372"/>
    </location>
</feature>
<comment type="caution">
    <text evidence="5">Lacks conserved residue(s) required for the propagation of feature annotation.</text>
</comment>
<keyword evidence="4 5" id="KW-1015">Disulfide bond</keyword>
<dbReference type="InterPro" id="IPR036055">
    <property type="entry name" value="LDL_receptor-like_sf"/>
</dbReference>
<feature type="disulfide bond" evidence="5">
    <location>
        <begin position="409"/>
        <end position="424"/>
    </location>
</feature>
<dbReference type="EMBL" id="FR905773">
    <property type="protein sequence ID" value="CDQ81496.1"/>
    <property type="molecule type" value="Genomic_DNA"/>
</dbReference>
<dbReference type="InterPro" id="IPR002172">
    <property type="entry name" value="LDrepeatLR_classA_rpt"/>
</dbReference>
<dbReference type="CDD" id="cd00190">
    <property type="entry name" value="Tryp_SPc"/>
    <property type="match status" value="1"/>
</dbReference>
<evidence type="ECO:0000256" key="5">
    <source>
        <dbReference type="PROSITE-ProRule" id="PRU00124"/>
    </source>
</evidence>
<dbReference type="AlphaFoldDB" id="A0A060XPR8"/>
<dbReference type="InterPro" id="IPR009003">
    <property type="entry name" value="Peptidase_S1_PA"/>
</dbReference>
<dbReference type="Gene3D" id="2.40.10.10">
    <property type="entry name" value="Trypsin-like serine proteases"/>
    <property type="match status" value="2"/>
</dbReference>
<dbReference type="PROSITE" id="PS01209">
    <property type="entry name" value="LDLRA_1"/>
    <property type="match status" value="1"/>
</dbReference>
<dbReference type="InterPro" id="IPR043504">
    <property type="entry name" value="Peptidase_S1_PA_chymotrypsin"/>
</dbReference>
<dbReference type="STRING" id="8022.A0A060XPR8"/>
<dbReference type="Pfam" id="PF00089">
    <property type="entry name" value="Trypsin"/>
    <property type="match status" value="1"/>
</dbReference>
<dbReference type="SUPFAM" id="SSF50494">
    <property type="entry name" value="Trypsin-like serine proteases"/>
    <property type="match status" value="1"/>
</dbReference>
<dbReference type="Proteomes" id="UP000193380">
    <property type="component" value="Unassembled WGS sequence"/>
</dbReference>
<reference evidence="7" key="1">
    <citation type="journal article" date="2014" name="Nat. Commun.">
        <title>The rainbow trout genome provides novel insights into evolution after whole-genome duplication in vertebrates.</title>
        <authorList>
            <person name="Berthelot C."/>
            <person name="Brunet F."/>
            <person name="Chalopin D."/>
            <person name="Juanchich A."/>
            <person name="Bernard M."/>
            <person name="Noel B."/>
            <person name="Bento P."/>
            <person name="Da Silva C."/>
            <person name="Labadie K."/>
            <person name="Alberti A."/>
            <person name="Aury J.M."/>
            <person name="Louis A."/>
            <person name="Dehais P."/>
            <person name="Bardou P."/>
            <person name="Montfort J."/>
            <person name="Klopp C."/>
            <person name="Cabau C."/>
            <person name="Gaspin C."/>
            <person name="Thorgaard G.H."/>
            <person name="Boussaha M."/>
            <person name="Quillet E."/>
            <person name="Guyomard R."/>
            <person name="Galiana D."/>
            <person name="Bobe J."/>
            <person name="Volff J.N."/>
            <person name="Genet C."/>
            <person name="Wincker P."/>
            <person name="Jaillon O."/>
            <person name="Roest Crollius H."/>
            <person name="Guiguen Y."/>
        </authorList>
    </citation>
    <scope>NUCLEOTIDE SEQUENCE [LARGE SCALE GENOMIC DNA]</scope>
</reference>
<feature type="disulfide bond" evidence="5">
    <location>
        <begin position="312"/>
        <end position="324"/>
    </location>
</feature>
<reference evidence="7" key="2">
    <citation type="submission" date="2014-03" db="EMBL/GenBank/DDBJ databases">
        <authorList>
            <person name="Genoscope - CEA"/>
        </authorList>
    </citation>
    <scope>NUCLEOTIDE SEQUENCE</scope>
</reference>
<gene>
    <name evidence="7" type="ORF">GSONMT00061026001</name>
</gene>
<dbReference type="PROSITE" id="PS50068">
    <property type="entry name" value="LDLRA_2"/>
    <property type="match status" value="4"/>
</dbReference>
<dbReference type="InterPro" id="IPR023415">
    <property type="entry name" value="LDLR_class-A_CS"/>
</dbReference>
<dbReference type="CDD" id="cd00112">
    <property type="entry name" value="LDLa"/>
    <property type="match status" value="4"/>
</dbReference>
<proteinExistence type="predicted"/>
<feature type="disulfide bond" evidence="5">
    <location>
        <begin position="331"/>
        <end position="346"/>
    </location>
</feature>
<feature type="disulfide bond" evidence="5">
    <location>
        <begin position="282"/>
        <end position="300"/>
    </location>
</feature>
<feature type="disulfide bond" evidence="5">
    <location>
        <begin position="389"/>
        <end position="401"/>
    </location>
</feature>
<dbReference type="PROSITE" id="PS50240">
    <property type="entry name" value="TRYPSIN_DOM"/>
    <property type="match status" value="1"/>
</dbReference>
<sequence>MYLCTGLDYDYDSDDKADKIKNPNSLQNSLQSGKWQLGFQAMSFDLYAKYGNNRTLSLVSPKKPYYQWRLRVPSGHVVRLVVLTLHGATPGSCSSHKLSAYDFLLPLQNKIIARLVCGNSATETHFMKLPTNSYCADVASRGSLELSSDSTSTKLKGCPSHSCVFSVCAQYYCAWVRVRACAFVRGCMHACVWVRARVRARVRACVCVRVHVHGWMRGCVRAWVGVCVRALCNPMTDSSRKKTYSSPVSLHFHSDESVTHKGFYLLYRAFSPESTCPRQFRCGDGRCVPLRKVCDGVRDCSDGRDEAKCSTCRPGEVYCGNGQCRPHSSQCNSQSKCGDSSEEADCAGQCYHMCHNKVCVSKSSVCDGVIDCKDRSDEINCTKAFHKGCSPSSYKCANGKCVNKINPECDGVKDCSDGSDETRCEIQIKSKIKTIIFLIICACVLQCVSLHGCVCRYSDARSWRAYMGVRVMNTASNAAATRQIRRIILHSQYDQFTSDYDIALLELSTPVYFNDLVQPVCVPASSHAFTTGTSCHVTGWGVLMEDGELASLLQEATVKIINRNNCNKLYEDAVTPRMLCAGNLQGGVDACQGDSGGPLVCLERGRRWFLAGIVSWGEGCARQNRPGVYTQVTKFTDWIHLQTKGQV</sequence>
<evidence type="ECO:0000256" key="2">
    <source>
        <dbReference type="ARBA" id="ARBA00022801"/>
    </source>
</evidence>
<dbReference type="SUPFAM" id="SSF57424">
    <property type="entry name" value="LDL receptor-like module"/>
    <property type="match status" value="4"/>
</dbReference>
<evidence type="ECO:0000256" key="1">
    <source>
        <dbReference type="ARBA" id="ARBA00022670"/>
    </source>
</evidence>
<dbReference type="SMART" id="SM00020">
    <property type="entry name" value="Tryp_SPc"/>
    <property type="match status" value="1"/>
</dbReference>
<dbReference type="FunFam" id="2.40.10.10:FF:000003">
    <property type="entry name" value="Transmembrane serine protease 3"/>
    <property type="match status" value="1"/>
</dbReference>
<accession>A0A060XPR8</accession>
<dbReference type="PANTHER" id="PTHR24252">
    <property type="entry name" value="ACROSIN-RELATED"/>
    <property type="match status" value="1"/>
</dbReference>
<dbReference type="Pfam" id="PF00057">
    <property type="entry name" value="Ldl_recept_a"/>
    <property type="match status" value="3"/>
</dbReference>
<keyword evidence="3" id="KW-0720">Serine protease</keyword>
<feature type="disulfide bond" evidence="5">
    <location>
        <begin position="294"/>
        <end position="309"/>
    </location>
</feature>
<feature type="disulfide bond" evidence="5">
    <location>
        <begin position="366"/>
        <end position="381"/>
    </location>
</feature>
<protein>
    <recommendedName>
        <fullName evidence="6">Peptidase S1 domain-containing protein</fullName>
    </recommendedName>
</protein>
<dbReference type="InterPro" id="IPR001254">
    <property type="entry name" value="Trypsin_dom"/>
</dbReference>
<evidence type="ECO:0000256" key="3">
    <source>
        <dbReference type="ARBA" id="ARBA00022825"/>
    </source>
</evidence>
<organism evidence="7 8">
    <name type="scientific">Oncorhynchus mykiss</name>
    <name type="common">Rainbow trout</name>
    <name type="synonym">Salmo gairdneri</name>
    <dbReference type="NCBI Taxonomy" id="8022"/>
    <lineage>
        <taxon>Eukaryota</taxon>
        <taxon>Metazoa</taxon>
        <taxon>Chordata</taxon>
        <taxon>Craniata</taxon>
        <taxon>Vertebrata</taxon>
        <taxon>Euteleostomi</taxon>
        <taxon>Actinopterygii</taxon>
        <taxon>Neopterygii</taxon>
        <taxon>Teleostei</taxon>
        <taxon>Protacanthopterygii</taxon>
        <taxon>Salmoniformes</taxon>
        <taxon>Salmonidae</taxon>
        <taxon>Salmoninae</taxon>
        <taxon>Oncorhynchus</taxon>
    </lineage>
</organism>
<dbReference type="GO" id="GO:0004252">
    <property type="term" value="F:serine-type endopeptidase activity"/>
    <property type="evidence" value="ECO:0007669"/>
    <property type="project" value="InterPro"/>
</dbReference>
<dbReference type="GO" id="GO:0006508">
    <property type="term" value="P:proteolysis"/>
    <property type="evidence" value="ECO:0007669"/>
    <property type="project" value="UniProtKB-KW"/>
</dbReference>
<dbReference type="PaxDb" id="8022-A0A060XPR8"/>
<feature type="disulfide bond" evidence="5">
    <location>
        <begin position="319"/>
        <end position="337"/>
    </location>
</feature>
<name>A0A060XPR8_ONCMY</name>
<keyword evidence="1" id="KW-0645">Protease</keyword>
<dbReference type="PROSITE" id="PS00135">
    <property type="entry name" value="TRYPSIN_SER"/>
    <property type="match status" value="1"/>
</dbReference>
<evidence type="ECO:0000313" key="8">
    <source>
        <dbReference type="Proteomes" id="UP000193380"/>
    </source>
</evidence>
<dbReference type="Gene3D" id="4.10.400.10">
    <property type="entry name" value="Low-density Lipoprotein Receptor"/>
    <property type="match status" value="4"/>
</dbReference>
<evidence type="ECO:0000313" key="7">
    <source>
        <dbReference type="EMBL" id="CDQ81496.1"/>
    </source>
</evidence>